<dbReference type="PANTHER" id="PTHR11786">
    <property type="entry name" value="N-HYDROXYARYLAMINE O-ACETYLTRANSFERASE"/>
    <property type="match status" value="1"/>
</dbReference>
<feature type="region of interest" description="Disordered" evidence="2">
    <location>
        <begin position="223"/>
        <end position="242"/>
    </location>
</feature>
<reference evidence="3 4" key="1">
    <citation type="submission" date="2018-11" db="EMBL/GenBank/DDBJ databases">
        <title>Genome assembly of Steccherinum ochraceum LE-BIN_3174, the white-rot fungus of the Steccherinaceae family (The Residual Polyporoid clade, Polyporales, Basidiomycota).</title>
        <authorList>
            <person name="Fedorova T.V."/>
            <person name="Glazunova O.A."/>
            <person name="Landesman E.O."/>
            <person name="Moiseenko K.V."/>
            <person name="Psurtseva N.V."/>
            <person name="Savinova O.S."/>
            <person name="Shakhova N.V."/>
            <person name="Tyazhelova T.V."/>
            <person name="Vasina D.V."/>
        </authorList>
    </citation>
    <scope>NUCLEOTIDE SEQUENCE [LARGE SCALE GENOMIC DNA]</scope>
    <source>
        <strain evidence="3 4">LE-BIN_3174</strain>
    </source>
</reference>
<dbReference type="Gene3D" id="3.30.2140.20">
    <property type="match status" value="1"/>
</dbReference>
<dbReference type="EMBL" id="RWJN01000003">
    <property type="protein sequence ID" value="TCD71687.1"/>
    <property type="molecule type" value="Genomic_DNA"/>
</dbReference>
<dbReference type="Proteomes" id="UP000292702">
    <property type="component" value="Unassembled WGS sequence"/>
</dbReference>
<accession>A0A4V2MXW6</accession>
<dbReference type="InterPro" id="IPR001447">
    <property type="entry name" value="Arylamine_N-AcTrfase"/>
</dbReference>
<dbReference type="Pfam" id="PF00797">
    <property type="entry name" value="Acetyltransf_2"/>
    <property type="match status" value="1"/>
</dbReference>
<dbReference type="SUPFAM" id="SSF54001">
    <property type="entry name" value="Cysteine proteinases"/>
    <property type="match status" value="1"/>
</dbReference>
<dbReference type="InterPro" id="IPR053710">
    <property type="entry name" value="Arylamine_NAT_domain_sf"/>
</dbReference>
<protein>
    <submittedName>
        <fullName evidence="3">N-terminal acetyltransferase</fullName>
    </submittedName>
</protein>
<sequence>MSTTGHLYDSSYIRHVDSPYSPDQVEIYLKKIGYDIPLRDITPNLETLRTLMVKHTIAFPMDNSDLHYTQEHHMPVTPQGLYQRMVIGTKGSYCFGLNGLFLGMLRGLGYRAYAGPGRVLVPARNPTPDQSFEYTSMSHLVIFVQPHPKPYERVTYLVDVGFGGTGPLRPILLAAGDVDEGERQVTTEGAFKGGWEWGTYPPERHRIVPGAFLNSSLETRPGSGHPPLRDWHMQVSHTPGPAGTKREWQTLYTFTDKIEYLQWDIDASSLSVSTIARGAIFQRTLVCLRRFLVELDEKYAGGEVLESEDVRSLFGTKEEGNLSWVGKWTLMGDRATKRVGGSVLEERVLKSDEERLEVMRDVFGIGVNVEDARWIVGRESELEAQEQAAP</sequence>
<dbReference type="OrthoDB" id="10260017at2759"/>
<name>A0A4V2MXW6_9APHY</name>
<comment type="similarity">
    <text evidence="1">Belongs to the arylamine N-acetyltransferase family.</text>
</comment>
<evidence type="ECO:0000313" key="3">
    <source>
        <dbReference type="EMBL" id="TCD71687.1"/>
    </source>
</evidence>
<keyword evidence="4" id="KW-1185">Reference proteome</keyword>
<dbReference type="STRING" id="92696.A0A4V2MXW6"/>
<dbReference type="AlphaFoldDB" id="A0A4V2MXW6"/>
<dbReference type="PANTHER" id="PTHR11786:SF0">
    <property type="entry name" value="ARYLAMINE N-ACETYLTRANSFERASE 4-RELATED"/>
    <property type="match status" value="1"/>
</dbReference>
<dbReference type="InterPro" id="IPR038765">
    <property type="entry name" value="Papain-like_cys_pep_sf"/>
</dbReference>
<proteinExistence type="inferred from homology"/>
<gene>
    <name evidence="3" type="primary">NAT1_1</name>
    <name evidence="3" type="ORF">EIP91_005453</name>
</gene>
<dbReference type="GO" id="GO:0016407">
    <property type="term" value="F:acetyltransferase activity"/>
    <property type="evidence" value="ECO:0007669"/>
    <property type="project" value="InterPro"/>
</dbReference>
<keyword evidence="3" id="KW-0808">Transferase</keyword>
<evidence type="ECO:0000256" key="2">
    <source>
        <dbReference type="SAM" id="MobiDB-lite"/>
    </source>
</evidence>
<evidence type="ECO:0000256" key="1">
    <source>
        <dbReference type="ARBA" id="ARBA00006547"/>
    </source>
</evidence>
<evidence type="ECO:0000313" key="4">
    <source>
        <dbReference type="Proteomes" id="UP000292702"/>
    </source>
</evidence>
<organism evidence="3 4">
    <name type="scientific">Steccherinum ochraceum</name>
    <dbReference type="NCBI Taxonomy" id="92696"/>
    <lineage>
        <taxon>Eukaryota</taxon>
        <taxon>Fungi</taxon>
        <taxon>Dikarya</taxon>
        <taxon>Basidiomycota</taxon>
        <taxon>Agaricomycotina</taxon>
        <taxon>Agaricomycetes</taxon>
        <taxon>Polyporales</taxon>
        <taxon>Steccherinaceae</taxon>
        <taxon>Steccherinum</taxon>
    </lineage>
</organism>
<comment type="caution">
    <text evidence="3">The sequence shown here is derived from an EMBL/GenBank/DDBJ whole genome shotgun (WGS) entry which is preliminary data.</text>
</comment>